<name>A0A9D2I6J8_9FIRM</name>
<dbReference type="Proteomes" id="UP000886858">
    <property type="component" value="Unassembled WGS sequence"/>
</dbReference>
<dbReference type="PROSITE" id="PS51186">
    <property type="entry name" value="GNAT"/>
    <property type="match status" value="1"/>
</dbReference>
<keyword evidence="1" id="KW-0046">Antibiotic resistance</keyword>
<organism evidence="3 4">
    <name type="scientific">Candidatus Eisenbergiella merdipullorum</name>
    <dbReference type="NCBI Taxonomy" id="2838553"/>
    <lineage>
        <taxon>Bacteria</taxon>
        <taxon>Bacillati</taxon>
        <taxon>Bacillota</taxon>
        <taxon>Clostridia</taxon>
        <taxon>Lachnospirales</taxon>
        <taxon>Lachnospiraceae</taxon>
        <taxon>Eisenbergiella</taxon>
    </lineage>
</organism>
<dbReference type="InterPro" id="IPR000182">
    <property type="entry name" value="GNAT_dom"/>
</dbReference>
<dbReference type="AlphaFoldDB" id="A0A9D2I6J8"/>
<dbReference type="SUPFAM" id="SSF55729">
    <property type="entry name" value="Acyl-CoA N-acyltransferases (Nat)"/>
    <property type="match status" value="1"/>
</dbReference>
<proteinExistence type="predicted"/>
<sequence length="177" mass="20860">MRAVEEDFLLYLKWMTDPLTMKYWEGMTEHFTYQRVIEEYWAGIREGVIPCIIIYQGKSIGFCQFCILNPQYYEVPAKLYYSFAGRTELVYGIDIFLGETEYRNHGIGSQALMLLMRALFSDYHADCLMIDPKIHNTRAIRCYHKAGFRDLFIVPHRELQDGIYHDSLIMGLKKSKT</sequence>
<dbReference type="GO" id="GO:0046677">
    <property type="term" value="P:response to antibiotic"/>
    <property type="evidence" value="ECO:0007669"/>
    <property type="project" value="UniProtKB-KW"/>
</dbReference>
<dbReference type="GO" id="GO:0016410">
    <property type="term" value="F:N-acyltransferase activity"/>
    <property type="evidence" value="ECO:0007669"/>
    <property type="project" value="TreeGrafter"/>
</dbReference>
<accession>A0A9D2I6J8</accession>
<reference evidence="3" key="2">
    <citation type="submission" date="2021-04" db="EMBL/GenBank/DDBJ databases">
        <authorList>
            <person name="Gilroy R."/>
        </authorList>
    </citation>
    <scope>NUCLEOTIDE SEQUENCE</scope>
    <source>
        <strain evidence="3">CHK179-7159</strain>
    </source>
</reference>
<evidence type="ECO:0000259" key="2">
    <source>
        <dbReference type="PROSITE" id="PS51186"/>
    </source>
</evidence>
<comment type="caution">
    <text evidence="3">The sequence shown here is derived from an EMBL/GenBank/DDBJ whole genome shotgun (WGS) entry which is preliminary data.</text>
</comment>
<gene>
    <name evidence="3" type="ORF">H9717_07805</name>
</gene>
<feature type="domain" description="N-acetyltransferase" evidence="2">
    <location>
        <begin position="1"/>
        <end position="175"/>
    </location>
</feature>
<reference evidence="3" key="1">
    <citation type="journal article" date="2021" name="PeerJ">
        <title>Extensive microbial diversity within the chicken gut microbiome revealed by metagenomics and culture.</title>
        <authorList>
            <person name="Gilroy R."/>
            <person name="Ravi A."/>
            <person name="Getino M."/>
            <person name="Pursley I."/>
            <person name="Horton D.L."/>
            <person name="Alikhan N.F."/>
            <person name="Baker D."/>
            <person name="Gharbi K."/>
            <person name="Hall N."/>
            <person name="Watson M."/>
            <person name="Adriaenssens E.M."/>
            <person name="Foster-Nyarko E."/>
            <person name="Jarju S."/>
            <person name="Secka A."/>
            <person name="Antonio M."/>
            <person name="Oren A."/>
            <person name="Chaudhuri R.R."/>
            <person name="La Ragione R."/>
            <person name="Hildebrand F."/>
            <person name="Pallen M.J."/>
        </authorList>
    </citation>
    <scope>NUCLEOTIDE SEQUENCE</scope>
    <source>
        <strain evidence="3">CHK179-7159</strain>
    </source>
</reference>
<evidence type="ECO:0000313" key="3">
    <source>
        <dbReference type="EMBL" id="HJA93007.1"/>
    </source>
</evidence>
<dbReference type="InterPro" id="IPR016181">
    <property type="entry name" value="Acyl_CoA_acyltransferase"/>
</dbReference>
<evidence type="ECO:0000256" key="1">
    <source>
        <dbReference type="ARBA" id="ARBA00023251"/>
    </source>
</evidence>
<dbReference type="Pfam" id="PF13523">
    <property type="entry name" value="Acetyltransf_8"/>
    <property type="match status" value="1"/>
</dbReference>
<evidence type="ECO:0000313" key="4">
    <source>
        <dbReference type="Proteomes" id="UP000886858"/>
    </source>
</evidence>
<dbReference type="Gene3D" id="3.40.630.30">
    <property type="match status" value="1"/>
</dbReference>
<protein>
    <submittedName>
        <fullName evidence="3">Acetyltransferase</fullName>
    </submittedName>
</protein>
<dbReference type="PANTHER" id="PTHR31438:SF1">
    <property type="entry name" value="LYSINE N-ACYLTRANSFERASE C17G9.06C-RELATED"/>
    <property type="match status" value="1"/>
</dbReference>
<dbReference type="EMBL" id="DWYY01000080">
    <property type="protein sequence ID" value="HJA93007.1"/>
    <property type="molecule type" value="Genomic_DNA"/>
</dbReference>
<dbReference type="PANTHER" id="PTHR31438">
    <property type="entry name" value="LYSINE N-ACYLTRANSFERASE C17G9.06C-RELATED"/>
    <property type="match status" value="1"/>
</dbReference>